<keyword evidence="11" id="KW-0804">Transcription</keyword>
<feature type="compositionally biased region" description="Low complexity" evidence="13">
    <location>
        <begin position="828"/>
        <end position="839"/>
    </location>
</feature>
<evidence type="ECO:0000256" key="12">
    <source>
        <dbReference type="ARBA" id="ARBA00023242"/>
    </source>
</evidence>
<keyword evidence="9" id="KW-0156">Chromatin regulator</keyword>
<feature type="region of interest" description="Disordered" evidence="13">
    <location>
        <begin position="814"/>
        <end position="867"/>
    </location>
</feature>
<dbReference type="InterPro" id="IPR041938">
    <property type="entry name" value="Hist-Lys_N-MTase_N"/>
</dbReference>
<reference evidence="15 16" key="1">
    <citation type="journal article" date="2017" name="Nat. Ecol. Evol.">
        <title>Scallop genome provides insights into evolution of bilaterian karyotype and development.</title>
        <authorList>
            <person name="Wang S."/>
            <person name="Zhang J."/>
            <person name="Jiao W."/>
            <person name="Li J."/>
            <person name="Xun X."/>
            <person name="Sun Y."/>
            <person name="Guo X."/>
            <person name="Huan P."/>
            <person name="Dong B."/>
            <person name="Zhang L."/>
            <person name="Hu X."/>
            <person name="Sun X."/>
            <person name="Wang J."/>
            <person name="Zhao C."/>
            <person name="Wang Y."/>
            <person name="Wang D."/>
            <person name="Huang X."/>
            <person name="Wang R."/>
            <person name="Lv J."/>
            <person name="Li Y."/>
            <person name="Zhang Z."/>
            <person name="Liu B."/>
            <person name="Lu W."/>
            <person name="Hui Y."/>
            <person name="Liang J."/>
            <person name="Zhou Z."/>
            <person name="Hou R."/>
            <person name="Li X."/>
            <person name="Liu Y."/>
            <person name="Li H."/>
            <person name="Ning X."/>
            <person name="Lin Y."/>
            <person name="Zhao L."/>
            <person name="Xing Q."/>
            <person name="Dou J."/>
            <person name="Li Y."/>
            <person name="Mao J."/>
            <person name="Guo H."/>
            <person name="Dou H."/>
            <person name="Li T."/>
            <person name="Mu C."/>
            <person name="Jiang W."/>
            <person name="Fu Q."/>
            <person name="Fu X."/>
            <person name="Miao Y."/>
            <person name="Liu J."/>
            <person name="Yu Q."/>
            <person name="Li R."/>
            <person name="Liao H."/>
            <person name="Li X."/>
            <person name="Kong Y."/>
            <person name="Jiang Z."/>
            <person name="Chourrout D."/>
            <person name="Li R."/>
            <person name="Bao Z."/>
        </authorList>
    </citation>
    <scope>NUCLEOTIDE SEQUENCE [LARGE SCALE GENOMIC DNA]</scope>
    <source>
        <strain evidence="15 16">PY_sf001</strain>
    </source>
</reference>
<dbReference type="EC" id="2.1.1.362" evidence="3"/>
<dbReference type="FunFam" id="1.10.10.1700:FF:000001">
    <property type="entry name" value="Histone-lysine N-methyltransferase"/>
    <property type="match status" value="1"/>
</dbReference>
<keyword evidence="6 15" id="KW-0489">Methyltransferase</keyword>
<dbReference type="FunFam" id="2.170.270.10:FF:000006">
    <property type="entry name" value="Histone-lysine N-methyltransferase"/>
    <property type="match status" value="1"/>
</dbReference>
<dbReference type="GO" id="GO:0032259">
    <property type="term" value="P:methylation"/>
    <property type="evidence" value="ECO:0007669"/>
    <property type="project" value="UniProtKB-KW"/>
</dbReference>
<comment type="caution">
    <text evidence="15">The sequence shown here is derived from an EMBL/GenBank/DDBJ whole genome shotgun (WGS) entry which is preliminary data.</text>
</comment>
<evidence type="ECO:0000259" key="14">
    <source>
        <dbReference type="PROSITE" id="PS50280"/>
    </source>
</evidence>
<dbReference type="Gene3D" id="2.170.270.10">
    <property type="entry name" value="SET domain"/>
    <property type="match status" value="1"/>
</dbReference>
<dbReference type="Gene3D" id="1.10.10.1700">
    <property type="entry name" value="Histone-lysine N-methyltransferase"/>
    <property type="match status" value="1"/>
</dbReference>
<evidence type="ECO:0000256" key="13">
    <source>
        <dbReference type="SAM" id="MobiDB-lite"/>
    </source>
</evidence>
<feature type="region of interest" description="Disordered" evidence="13">
    <location>
        <begin position="469"/>
        <end position="511"/>
    </location>
</feature>
<dbReference type="GO" id="GO:0005634">
    <property type="term" value="C:nucleus"/>
    <property type="evidence" value="ECO:0007669"/>
    <property type="project" value="UniProtKB-SubCell"/>
</dbReference>
<accession>A0A210R419</accession>
<sequence length="954" mass="107440">MVVETGGRGVPSTGMTSGELCDNDDMASAITLDPYLGFCTHKMNTRYRPYKGKMQEDLKAVIERFKTHQNMERAYRELVMGECVRTFLLTKTKPQQAVFKQHVFRYLRMFHRGSGFELLACYRYSMEDQVGAKICSIQHWQKNDKIPMLVGCIAELTKEEEEQFLRPGINDFSVMYSCRKNCAQLWLGPASFINHDCRPNCKFVSTGRDTACVKVLRDIEPGEEIFCMYGEDFFGDNNCLCECETCERRKVGAFRPKNSVPADQLEKGYRLRDTDDRLTRLKIETEKSRPSAGMTGAAEFGNENWDIRDDNLKKQSHLLKAAELKKRGITRYDAEIILSQGLTLPDPQVVIEATLPSSINQNKTVKASSVLARMNKSPRKSRKKFKRTHAGKFAYCENNNQTSNEMSNAVVCAKIKSPCKRMSFSFEECETDSNDVIKSEEGINHQRDTNQLQSSSDAGLLVMVNHSSDGKLSQTLKGQGCSSSGPRSSPKCRSSPRLRGRGSGLSSTGEGPAYVCADITNQEESGLLSPLHIKTEPLDDPQIVRQSPRFKMTRTAEMIKEECLDNSVHSVPVSSCVQHLEEVRSEYSVLSRVKTESMSTVKSEHVSPTQGSHMRCPIRASPKLTRISNCERQRRLSCGSNSKIPKLSPSVPIRQSPRLHMKQSTSSDKALDTRDCDQVKPAAAINLSAKLELECHSGNNFDMPMLCDAGSRLHSSSHDLGVASRTPNDDEFKIWESESVFGQRPVKSEHLIATMAEPPSQQPIHDILTRPFVTSETSTKVIERGTNNKKESVTKKSKNNVMYRSVSDQCLTMYSSNTKHRDRKRKLSYSVSSSYDSSPSPSPEKKIPKLTIRMRPDPNLQRELDQNQSDYVIFKIDDSPRLKEPQDNRVDCCRNNNNDCVKGSNSSHETNSSGIETNKFYSPTKYYSYPKTLRLKLGNEAINIPLPPYNIAEK</sequence>
<evidence type="ECO:0000256" key="1">
    <source>
        <dbReference type="ARBA" id="ARBA00004123"/>
    </source>
</evidence>
<proteinExistence type="predicted"/>
<dbReference type="InterPro" id="IPR044426">
    <property type="entry name" value="Suv4-20_SET"/>
</dbReference>
<keyword evidence="10" id="KW-0805">Transcription regulation</keyword>
<name>A0A210R419_MIZYE</name>
<keyword evidence="8" id="KW-0949">S-adenosyl-L-methionine</keyword>
<dbReference type="AlphaFoldDB" id="A0A210R419"/>
<dbReference type="SMART" id="SM00317">
    <property type="entry name" value="SET"/>
    <property type="match status" value="1"/>
</dbReference>
<organism evidence="15 16">
    <name type="scientific">Mizuhopecten yessoensis</name>
    <name type="common">Japanese scallop</name>
    <name type="synonym">Patinopecten yessoensis</name>
    <dbReference type="NCBI Taxonomy" id="6573"/>
    <lineage>
        <taxon>Eukaryota</taxon>
        <taxon>Metazoa</taxon>
        <taxon>Spiralia</taxon>
        <taxon>Lophotrochozoa</taxon>
        <taxon>Mollusca</taxon>
        <taxon>Bivalvia</taxon>
        <taxon>Autobranchia</taxon>
        <taxon>Pteriomorphia</taxon>
        <taxon>Pectinida</taxon>
        <taxon>Pectinoidea</taxon>
        <taxon>Pectinidae</taxon>
        <taxon>Mizuhopecten</taxon>
    </lineage>
</organism>
<dbReference type="PROSITE" id="PS50280">
    <property type="entry name" value="SET"/>
    <property type="match status" value="1"/>
</dbReference>
<dbReference type="GO" id="GO:0005694">
    <property type="term" value="C:chromosome"/>
    <property type="evidence" value="ECO:0007669"/>
    <property type="project" value="UniProtKB-SubCell"/>
</dbReference>
<dbReference type="STRING" id="6573.A0A210R419"/>
<evidence type="ECO:0000256" key="6">
    <source>
        <dbReference type="ARBA" id="ARBA00022603"/>
    </source>
</evidence>
<feature type="compositionally biased region" description="Low complexity" evidence="13">
    <location>
        <begin position="480"/>
        <end position="493"/>
    </location>
</feature>
<dbReference type="CDD" id="cd19186">
    <property type="entry name" value="SET_Suv4-20"/>
    <property type="match status" value="1"/>
</dbReference>
<comment type="subcellular location">
    <subcellularLocation>
        <location evidence="2">Chromosome</location>
    </subcellularLocation>
    <subcellularLocation>
        <location evidence="1">Nucleus</location>
    </subcellularLocation>
</comment>
<dbReference type="InterPro" id="IPR001214">
    <property type="entry name" value="SET_dom"/>
</dbReference>
<dbReference type="PANTHER" id="PTHR12977:SF4">
    <property type="entry name" value="HISTONE-LYSINE N-METHYLTRANSFERASE KMT5B"/>
    <property type="match status" value="1"/>
</dbReference>
<evidence type="ECO:0000256" key="11">
    <source>
        <dbReference type="ARBA" id="ARBA00023163"/>
    </source>
</evidence>
<keyword evidence="16" id="KW-1185">Reference proteome</keyword>
<evidence type="ECO:0000256" key="9">
    <source>
        <dbReference type="ARBA" id="ARBA00022853"/>
    </source>
</evidence>
<dbReference type="PANTHER" id="PTHR12977">
    <property type="entry name" value="SUPPRESSOR OF VARIEGATION 4-20-RELATED"/>
    <property type="match status" value="1"/>
</dbReference>
<dbReference type="OrthoDB" id="6627536at2759"/>
<keyword evidence="4" id="KW-0158">Chromosome</keyword>
<feature type="compositionally biased region" description="Basic residues" evidence="13">
    <location>
        <begin position="818"/>
        <end position="827"/>
    </location>
</feature>
<dbReference type="EMBL" id="NEDP02000540">
    <property type="protein sequence ID" value="OWF55654.1"/>
    <property type="molecule type" value="Genomic_DNA"/>
</dbReference>
<dbReference type="Proteomes" id="UP000242188">
    <property type="component" value="Unassembled WGS sequence"/>
</dbReference>
<evidence type="ECO:0000256" key="2">
    <source>
        <dbReference type="ARBA" id="ARBA00004286"/>
    </source>
</evidence>
<evidence type="ECO:0000256" key="3">
    <source>
        <dbReference type="ARBA" id="ARBA00012188"/>
    </source>
</evidence>
<dbReference type="GO" id="GO:0140941">
    <property type="term" value="F:histone H4K20me methyltransferase activity"/>
    <property type="evidence" value="ECO:0007669"/>
    <property type="project" value="UniProtKB-EC"/>
</dbReference>
<protein>
    <recommendedName>
        <fullName evidence="3">[histone H4]-N-methyl-L-lysine(20) N-methyltransferase</fullName>
        <ecNumber evidence="3">2.1.1.362</ecNumber>
    </recommendedName>
</protein>
<feature type="compositionally biased region" description="Basic and acidic residues" evidence="13">
    <location>
        <begin position="854"/>
        <end position="865"/>
    </location>
</feature>
<dbReference type="InterPro" id="IPR039977">
    <property type="entry name" value="Suv4-20/Set9"/>
</dbReference>
<dbReference type="InterPro" id="IPR025790">
    <property type="entry name" value="Suv4-20_animal"/>
</dbReference>
<evidence type="ECO:0000256" key="7">
    <source>
        <dbReference type="ARBA" id="ARBA00022679"/>
    </source>
</evidence>
<gene>
    <name evidence="15" type="ORF">KP79_PYT17891</name>
</gene>
<dbReference type="InterPro" id="IPR046341">
    <property type="entry name" value="SET_dom_sf"/>
</dbReference>
<evidence type="ECO:0000256" key="8">
    <source>
        <dbReference type="ARBA" id="ARBA00022691"/>
    </source>
</evidence>
<feature type="domain" description="SET" evidence="14">
    <location>
        <begin position="114"/>
        <end position="230"/>
    </location>
</feature>
<keyword evidence="5" id="KW-0678">Repressor</keyword>
<keyword evidence="12" id="KW-0539">Nucleus</keyword>
<dbReference type="PROSITE" id="PS51570">
    <property type="entry name" value="SAM_MT43_SUVAR420_2"/>
    <property type="match status" value="1"/>
</dbReference>
<evidence type="ECO:0000313" key="16">
    <source>
        <dbReference type="Proteomes" id="UP000242188"/>
    </source>
</evidence>
<dbReference type="SUPFAM" id="SSF82199">
    <property type="entry name" value="SET domain"/>
    <property type="match status" value="1"/>
</dbReference>
<evidence type="ECO:0000313" key="15">
    <source>
        <dbReference type="EMBL" id="OWF55654.1"/>
    </source>
</evidence>
<evidence type="ECO:0000256" key="5">
    <source>
        <dbReference type="ARBA" id="ARBA00022491"/>
    </source>
</evidence>
<keyword evidence="7 15" id="KW-0808">Transferase</keyword>
<evidence type="ECO:0000256" key="10">
    <source>
        <dbReference type="ARBA" id="ARBA00023015"/>
    </source>
</evidence>
<evidence type="ECO:0000256" key="4">
    <source>
        <dbReference type="ARBA" id="ARBA00022454"/>
    </source>
</evidence>
<dbReference type="Pfam" id="PF00856">
    <property type="entry name" value="SET"/>
    <property type="match status" value="1"/>
</dbReference>